<dbReference type="EMBL" id="CP133772">
    <property type="protein sequence ID" value="WYY00384.1"/>
    <property type="molecule type" value="Genomic_DNA"/>
</dbReference>
<sequence>MDREKAEHVFDMLRDLGMSKNPSKIIALLDQVEYCDAAQISYLLGMVSNRVNSTMKHLMAEGFVQRMEIRNILASRKYKYVYRLKIKLPEILNRLEMLNRSLIINNME</sequence>
<dbReference type="InterPro" id="IPR036388">
    <property type="entry name" value="WH-like_DNA-bd_sf"/>
</dbReference>
<name>A0AAX4NG26_9ARCH</name>
<evidence type="ECO:0000313" key="2">
    <source>
        <dbReference type="Proteomes" id="UP001451606"/>
    </source>
</evidence>
<keyword evidence="2" id="KW-1185">Reference proteome</keyword>
<evidence type="ECO:0008006" key="3">
    <source>
        <dbReference type="Google" id="ProtNLM"/>
    </source>
</evidence>
<proteinExistence type="predicted"/>
<accession>A0AAX4NG26</accession>
<dbReference type="RefSeq" id="WP_393970723.1">
    <property type="nucleotide sequence ID" value="NZ_CP133772.1"/>
</dbReference>
<dbReference type="KEGG" id="omr:OXIME_000954"/>
<reference evidence="1 2" key="1">
    <citation type="submission" date="2023-09" db="EMBL/GenBank/DDBJ databases">
        <authorList>
            <person name="Golyshina O.V."/>
            <person name="Lunev E.A."/>
            <person name="Bargiela R."/>
            <person name="Gaines M.C."/>
            <person name="Daum B."/>
            <person name="Bale N.J."/>
            <person name="Koenen M."/>
            <person name="Sinninghe Damst J.S."/>
            <person name="Yakimov M."/>
            <person name="Golyshin P.N."/>
        </authorList>
    </citation>
    <scope>NUCLEOTIDE SEQUENCE [LARGE SCALE GENOMIC DNA]</scope>
    <source>
        <strain evidence="1 2">M1</strain>
    </source>
</reference>
<dbReference type="Proteomes" id="UP001451606">
    <property type="component" value="Chromosome"/>
</dbReference>
<organism evidence="1 2">
    <name type="scientific">Oxyplasma meridianum</name>
    <dbReference type="NCBI Taxonomy" id="3073602"/>
    <lineage>
        <taxon>Archaea</taxon>
        <taxon>Methanobacteriati</taxon>
        <taxon>Thermoplasmatota</taxon>
        <taxon>Thermoplasmata</taxon>
        <taxon>Thermoplasmatales</taxon>
        <taxon>Thermoplasmataceae</taxon>
        <taxon>Oxyplasma</taxon>
    </lineage>
</organism>
<dbReference type="GeneID" id="95967690"/>
<evidence type="ECO:0000313" key="1">
    <source>
        <dbReference type="EMBL" id="WYY00384.1"/>
    </source>
</evidence>
<dbReference type="InterPro" id="IPR036390">
    <property type="entry name" value="WH_DNA-bd_sf"/>
</dbReference>
<protein>
    <recommendedName>
        <fullName evidence="3">MarR family transcriptional regulator</fullName>
    </recommendedName>
</protein>
<gene>
    <name evidence="1" type="ORF">OXIME_000954</name>
</gene>
<dbReference type="SUPFAM" id="SSF46785">
    <property type="entry name" value="Winged helix' DNA-binding domain"/>
    <property type="match status" value="1"/>
</dbReference>
<dbReference type="Gene3D" id="1.10.10.10">
    <property type="entry name" value="Winged helix-like DNA-binding domain superfamily/Winged helix DNA-binding domain"/>
    <property type="match status" value="1"/>
</dbReference>
<dbReference type="AlphaFoldDB" id="A0AAX4NG26"/>